<evidence type="ECO:0000256" key="6">
    <source>
        <dbReference type="ARBA" id="ARBA00022853"/>
    </source>
</evidence>
<keyword evidence="9" id="KW-0234">DNA repair</keyword>
<comment type="similarity">
    <text evidence="2">Belongs to the MRG family.</text>
</comment>
<keyword evidence="10" id="KW-0539">Nucleus</keyword>
<dbReference type="Gene3D" id="1.10.274.30">
    <property type="entry name" value="MRG domain"/>
    <property type="match status" value="1"/>
</dbReference>
<dbReference type="Gene3D" id="2.30.30.140">
    <property type="match status" value="1"/>
</dbReference>
<feature type="compositionally biased region" description="Basic and acidic residues" evidence="13">
    <location>
        <begin position="79"/>
        <end position="95"/>
    </location>
</feature>
<dbReference type="PROSITE" id="PS51640">
    <property type="entry name" value="MRG"/>
    <property type="match status" value="1"/>
</dbReference>
<dbReference type="InterPro" id="IPR026541">
    <property type="entry name" value="MRG_dom"/>
</dbReference>
<evidence type="ECO:0000256" key="1">
    <source>
        <dbReference type="ARBA" id="ARBA00004123"/>
    </source>
</evidence>
<dbReference type="InterPro" id="IPR038217">
    <property type="entry name" value="MRG_C_sf"/>
</dbReference>
<feature type="region of interest" description="Disordered" evidence="13">
    <location>
        <begin position="79"/>
        <end position="146"/>
    </location>
</feature>
<evidence type="ECO:0000313" key="16">
    <source>
        <dbReference type="EMBL" id="KAB8346235.1"/>
    </source>
</evidence>
<proteinExistence type="inferred from homology"/>
<protein>
    <recommendedName>
        <fullName evidence="4">Chromatin modification-related protein EAF3</fullName>
    </recommendedName>
    <alternativeName>
        <fullName evidence="12">Chromatin modification-related protein eaf3</fullName>
    </alternativeName>
</protein>
<comment type="subunit">
    <text evidence="3">Component of the NuA4 histone acetyltransferase complex.</text>
</comment>
<dbReference type="Proteomes" id="UP000327013">
    <property type="component" value="Unassembled WGS sequence"/>
</dbReference>
<evidence type="ECO:0000256" key="3">
    <source>
        <dbReference type="ARBA" id="ARBA00011353"/>
    </source>
</evidence>
<dbReference type="InterPro" id="IPR008676">
    <property type="entry name" value="MRG"/>
</dbReference>
<dbReference type="PANTHER" id="PTHR10880">
    <property type="entry name" value="MORTALITY FACTOR 4-LIKE PROTEIN"/>
    <property type="match status" value="1"/>
</dbReference>
<evidence type="ECO:0000256" key="8">
    <source>
        <dbReference type="ARBA" id="ARBA00023163"/>
    </source>
</evidence>
<dbReference type="Pfam" id="PF22732">
    <property type="entry name" value="MSL3_chromo-like"/>
    <property type="match status" value="1"/>
</dbReference>
<dbReference type="InterPro" id="IPR016197">
    <property type="entry name" value="Chromo-like_dom_sf"/>
</dbReference>
<reference evidence="16 17" key="1">
    <citation type="submission" date="2019-06" db="EMBL/GenBank/DDBJ databases">
        <title>A chromosomal-level reference genome of Carpinus fangiana (Coryloideae, Betulaceae).</title>
        <authorList>
            <person name="Yang X."/>
            <person name="Wang Z."/>
            <person name="Zhang L."/>
            <person name="Hao G."/>
            <person name="Liu J."/>
            <person name="Yang Y."/>
        </authorList>
    </citation>
    <scope>NUCLEOTIDE SEQUENCE [LARGE SCALE GENOMIC DNA]</scope>
    <source>
        <strain evidence="16">Cfa_2016G</strain>
        <tissue evidence="16">Leaf</tissue>
    </source>
</reference>
<dbReference type="GO" id="GO:0006325">
    <property type="term" value="P:chromatin organization"/>
    <property type="evidence" value="ECO:0007669"/>
    <property type="project" value="UniProtKB-KW"/>
</dbReference>
<keyword evidence="7" id="KW-0805">Transcription regulation</keyword>
<gene>
    <name evidence="16" type="ORF">FH972_023280</name>
</gene>
<dbReference type="OrthoDB" id="124855at2759"/>
<feature type="compositionally biased region" description="Basic and acidic residues" evidence="13">
    <location>
        <begin position="135"/>
        <end position="146"/>
    </location>
</feature>
<dbReference type="PANTHER" id="PTHR10880:SF15">
    <property type="entry name" value="MSL COMPLEX SUBUNIT 3"/>
    <property type="match status" value="1"/>
</dbReference>
<evidence type="ECO:0000256" key="13">
    <source>
        <dbReference type="SAM" id="MobiDB-lite"/>
    </source>
</evidence>
<keyword evidence="17" id="KW-1185">Reference proteome</keyword>
<evidence type="ECO:0000256" key="9">
    <source>
        <dbReference type="ARBA" id="ARBA00023204"/>
    </source>
</evidence>
<dbReference type="EMBL" id="VIBQ01000013">
    <property type="protein sequence ID" value="KAB8346235.1"/>
    <property type="molecule type" value="Genomic_DNA"/>
</dbReference>
<dbReference type="AlphaFoldDB" id="A0A5N6KX01"/>
<name>A0A5N6KX01_9ROSI</name>
<evidence type="ECO:0000256" key="11">
    <source>
        <dbReference type="ARBA" id="ARBA00057322"/>
    </source>
</evidence>
<evidence type="ECO:0000256" key="5">
    <source>
        <dbReference type="ARBA" id="ARBA00022763"/>
    </source>
</evidence>
<evidence type="ECO:0000313" key="17">
    <source>
        <dbReference type="Proteomes" id="UP000327013"/>
    </source>
</evidence>
<dbReference type="GO" id="GO:0035267">
    <property type="term" value="C:NuA4 histone acetyltransferase complex"/>
    <property type="evidence" value="ECO:0007669"/>
    <property type="project" value="TreeGrafter"/>
</dbReference>
<comment type="function">
    <text evidence="11">Involved in deacetylation of histones, chromatin assembly and chromosome segregation. May act as a transcriptional oscillator, directing histone deacetylases to specific chromosomal domains. Component of the NuA4 histone acetyltransferase complex which is involved in transcriptional activation of selected genes principally by acetylation of nucleosomal histone H4 and H2A. The NuA4 complex is also involved in DNA repair.</text>
</comment>
<evidence type="ECO:0000256" key="2">
    <source>
        <dbReference type="ARBA" id="ARBA00009093"/>
    </source>
</evidence>
<accession>A0A5N6KX01</accession>
<keyword evidence="6" id="KW-0156">Chromatin regulator</keyword>
<dbReference type="GO" id="GO:0006355">
    <property type="term" value="P:regulation of DNA-templated transcription"/>
    <property type="evidence" value="ECO:0007669"/>
    <property type="project" value="InterPro"/>
</dbReference>
<dbReference type="SUPFAM" id="SSF54160">
    <property type="entry name" value="Chromo domain-like"/>
    <property type="match status" value="1"/>
</dbReference>
<evidence type="ECO:0000256" key="4">
    <source>
        <dbReference type="ARBA" id="ARBA00018505"/>
    </source>
</evidence>
<evidence type="ECO:0000259" key="15">
    <source>
        <dbReference type="Pfam" id="PF22732"/>
    </source>
</evidence>
<sequence length="339" mass="38680">MAPARSAPGYSKDEKVLCFHGPLLYDAKITELRRVDPKDARQGWEYKVHYKGWKNTWDDWTDEGCLMKLTEENRELERSLKKDQLQKQRAADQAKKASTATSKRRSGIGADSSSMRDSEDRASSAAIGSRGTKRSRADMDQNEKEETFIHRPSVKIILPDVLKSLLVDDWENVTKNLQLVPLPHVHSIRQVLNDYFVAESNRRTPGSADAEILEEVVHGIEEYFDKSVGRILLYRFERQQWLEINQRMNGHRPAGLPKSEPSLEGKRPCDIYGAEHLARLFCSMPELIAQTNMDQPAVTKLKQELQQMTSWLGKHADKYFAEGYEDPGGEYQSKVKGTG</sequence>
<evidence type="ECO:0000256" key="10">
    <source>
        <dbReference type="ARBA" id="ARBA00023242"/>
    </source>
</evidence>
<dbReference type="PIRSF" id="PIRSF038133">
    <property type="entry name" value="HAT_Nua4_EAF3/MRG15"/>
    <property type="match status" value="1"/>
</dbReference>
<dbReference type="InterPro" id="IPR053820">
    <property type="entry name" value="MSL3_chromo-like"/>
</dbReference>
<feature type="domain" description="MRG" evidence="14">
    <location>
        <begin position="134"/>
        <end position="325"/>
    </location>
</feature>
<dbReference type="GO" id="GO:0032221">
    <property type="term" value="C:Rpd3S complex"/>
    <property type="evidence" value="ECO:0007669"/>
    <property type="project" value="TreeGrafter"/>
</dbReference>
<comment type="subcellular location">
    <subcellularLocation>
        <location evidence="1">Nucleus</location>
    </subcellularLocation>
</comment>
<dbReference type="FunFam" id="1.10.274.30:FF:000004">
    <property type="entry name" value="Putative Chromatin modification-related protein eaf3"/>
    <property type="match status" value="1"/>
</dbReference>
<evidence type="ECO:0000256" key="7">
    <source>
        <dbReference type="ARBA" id="ARBA00023015"/>
    </source>
</evidence>
<keyword evidence="5" id="KW-0227">DNA damage</keyword>
<keyword evidence="8" id="KW-0804">Transcription</keyword>
<organism evidence="16 17">
    <name type="scientific">Carpinus fangiana</name>
    <dbReference type="NCBI Taxonomy" id="176857"/>
    <lineage>
        <taxon>Eukaryota</taxon>
        <taxon>Viridiplantae</taxon>
        <taxon>Streptophyta</taxon>
        <taxon>Embryophyta</taxon>
        <taxon>Tracheophyta</taxon>
        <taxon>Spermatophyta</taxon>
        <taxon>Magnoliopsida</taxon>
        <taxon>eudicotyledons</taxon>
        <taxon>Gunneridae</taxon>
        <taxon>Pentapetalae</taxon>
        <taxon>rosids</taxon>
        <taxon>fabids</taxon>
        <taxon>Fagales</taxon>
        <taxon>Betulaceae</taxon>
        <taxon>Carpinus</taxon>
    </lineage>
</organism>
<dbReference type="GO" id="GO:0006281">
    <property type="term" value="P:DNA repair"/>
    <property type="evidence" value="ECO:0007669"/>
    <property type="project" value="UniProtKB-KW"/>
</dbReference>
<comment type="caution">
    <text evidence="16">The sequence shown here is derived from an EMBL/GenBank/DDBJ whole genome shotgun (WGS) entry which is preliminary data.</text>
</comment>
<evidence type="ECO:0000259" key="14">
    <source>
        <dbReference type="Pfam" id="PF05712"/>
    </source>
</evidence>
<evidence type="ECO:0000256" key="12">
    <source>
        <dbReference type="ARBA" id="ARBA00072864"/>
    </source>
</evidence>
<feature type="domain" description="MSL3 chromodomain-like" evidence="15">
    <location>
        <begin position="10"/>
        <end position="81"/>
    </location>
</feature>
<dbReference type="Pfam" id="PF05712">
    <property type="entry name" value="MRG"/>
    <property type="match status" value="1"/>
</dbReference>